<dbReference type="AlphaFoldDB" id="A0AA89PGR3"/>
<evidence type="ECO:0000256" key="4">
    <source>
        <dbReference type="ARBA" id="ARBA00023136"/>
    </source>
</evidence>
<reference evidence="6 7" key="1">
    <citation type="submission" date="2020-08" db="EMBL/GenBank/DDBJ databases">
        <title>Genomic Encyclopedia of Type Strains, Phase IV (KMG-IV): sequencing the most valuable type-strain genomes for metagenomic binning, comparative biology and taxonomic classification.</title>
        <authorList>
            <person name="Goeker M."/>
        </authorList>
    </citation>
    <scope>NUCLEOTIDE SEQUENCE [LARGE SCALE GENOMIC DNA]</scope>
    <source>
        <strain evidence="6 7">DSM 11525</strain>
    </source>
</reference>
<keyword evidence="4 5" id="KW-0472">Membrane</keyword>
<feature type="transmembrane region" description="Helical" evidence="5">
    <location>
        <begin position="6"/>
        <end position="27"/>
    </location>
</feature>
<keyword evidence="2 5" id="KW-0812">Transmembrane</keyword>
<evidence type="ECO:0000256" key="5">
    <source>
        <dbReference type="SAM" id="Phobius"/>
    </source>
</evidence>
<feature type="transmembrane region" description="Helical" evidence="5">
    <location>
        <begin position="76"/>
        <end position="96"/>
    </location>
</feature>
<dbReference type="Proteomes" id="UP000563601">
    <property type="component" value="Unassembled WGS sequence"/>
</dbReference>
<dbReference type="PANTHER" id="PTHR35814:SF1">
    <property type="entry name" value="GLUTATHIONE S-TRANSFERASE-RELATED"/>
    <property type="match status" value="1"/>
</dbReference>
<evidence type="ECO:0000313" key="6">
    <source>
        <dbReference type="EMBL" id="MBB5210198.1"/>
    </source>
</evidence>
<dbReference type="PANTHER" id="PTHR35814">
    <property type="match status" value="1"/>
</dbReference>
<proteinExistence type="predicted"/>
<dbReference type="GO" id="GO:0016020">
    <property type="term" value="C:membrane"/>
    <property type="evidence" value="ECO:0007669"/>
    <property type="project" value="UniProtKB-SubCell"/>
</dbReference>
<evidence type="ECO:0000256" key="1">
    <source>
        <dbReference type="ARBA" id="ARBA00004370"/>
    </source>
</evidence>
<dbReference type="EMBL" id="JACHHR010000001">
    <property type="protein sequence ID" value="MBB5210198.1"/>
    <property type="molecule type" value="Genomic_DNA"/>
</dbReference>
<gene>
    <name evidence="6" type="ORF">HNQ53_000386</name>
</gene>
<dbReference type="InterPro" id="IPR023352">
    <property type="entry name" value="MAPEG-like_dom_sf"/>
</dbReference>
<dbReference type="RefSeq" id="WP_221296180.1">
    <property type="nucleotide sequence ID" value="NZ_CP047491.1"/>
</dbReference>
<protein>
    <recommendedName>
        <fullName evidence="8">MAPEG family protein</fullName>
    </recommendedName>
</protein>
<accession>A0AA89PGR3</accession>
<evidence type="ECO:0000256" key="3">
    <source>
        <dbReference type="ARBA" id="ARBA00022989"/>
    </source>
</evidence>
<dbReference type="Gene3D" id="1.20.120.550">
    <property type="entry name" value="Membrane associated eicosanoid/glutathione metabolism-like domain"/>
    <property type="match status" value="1"/>
</dbReference>
<sequence>MVSIEVTALYAGLCALLVMALAFRVVAFRRGKKVGLGTGGDKQGEIAVRVHANAVEYIPLALILMLIAEINGLSHLWLHCLGGALVLARLLHAIGLVAGNGGYHPGRFIGTAATWLVIIILAVIDIVAALQAA</sequence>
<comment type="caution">
    <text evidence="6">The sequence shown here is derived from an EMBL/GenBank/DDBJ whole genome shotgun (WGS) entry which is preliminary data.</text>
</comment>
<evidence type="ECO:0008006" key="8">
    <source>
        <dbReference type="Google" id="ProtNLM"/>
    </source>
</evidence>
<dbReference type="InterPro" id="IPR001129">
    <property type="entry name" value="Membr-assoc_MAPEG"/>
</dbReference>
<keyword evidence="3 5" id="KW-1133">Transmembrane helix</keyword>
<organism evidence="6 7">
    <name type="scientific">Microbulbifer hydrolyticus</name>
    <dbReference type="NCBI Taxonomy" id="48074"/>
    <lineage>
        <taxon>Bacteria</taxon>
        <taxon>Pseudomonadati</taxon>
        <taxon>Pseudomonadota</taxon>
        <taxon>Gammaproteobacteria</taxon>
        <taxon>Cellvibrionales</taxon>
        <taxon>Microbulbiferaceae</taxon>
        <taxon>Microbulbifer</taxon>
    </lineage>
</organism>
<comment type="subcellular location">
    <subcellularLocation>
        <location evidence="1">Membrane</location>
    </subcellularLocation>
</comment>
<evidence type="ECO:0000313" key="7">
    <source>
        <dbReference type="Proteomes" id="UP000563601"/>
    </source>
</evidence>
<feature type="transmembrane region" description="Helical" evidence="5">
    <location>
        <begin position="108"/>
        <end position="130"/>
    </location>
</feature>
<name>A0AA89PGR3_9GAMM</name>
<dbReference type="SUPFAM" id="SSF161084">
    <property type="entry name" value="MAPEG domain-like"/>
    <property type="match status" value="1"/>
</dbReference>
<dbReference type="Pfam" id="PF01124">
    <property type="entry name" value="MAPEG"/>
    <property type="match status" value="1"/>
</dbReference>
<evidence type="ECO:0000256" key="2">
    <source>
        <dbReference type="ARBA" id="ARBA00022692"/>
    </source>
</evidence>